<organism evidence="2 3">
    <name type="scientific">Nocardiopsis tropica</name>
    <dbReference type="NCBI Taxonomy" id="109330"/>
    <lineage>
        <taxon>Bacteria</taxon>
        <taxon>Bacillati</taxon>
        <taxon>Actinomycetota</taxon>
        <taxon>Actinomycetes</taxon>
        <taxon>Streptosporangiales</taxon>
        <taxon>Nocardiopsidaceae</taxon>
        <taxon>Nocardiopsis</taxon>
    </lineage>
</organism>
<protein>
    <submittedName>
        <fullName evidence="2">Uncharacterized protein</fullName>
    </submittedName>
</protein>
<evidence type="ECO:0000313" key="2">
    <source>
        <dbReference type="EMBL" id="MES0836273.1"/>
    </source>
</evidence>
<feature type="transmembrane region" description="Helical" evidence="1">
    <location>
        <begin position="36"/>
        <end position="59"/>
    </location>
</feature>
<evidence type="ECO:0000313" key="3">
    <source>
        <dbReference type="Proteomes" id="UP001432401"/>
    </source>
</evidence>
<dbReference type="EMBL" id="JBEQNB010000011">
    <property type="protein sequence ID" value="MES0836273.1"/>
    <property type="molecule type" value="Genomic_DNA"/>
</dbReference>
<evidence type="ECO:0000256" key="1">
    <source>
        <dbReference type="SAM" id="Phobius"/>
    </source>
</evidence>
<dbReference type="RefSeq" id="WP_267949112.1">
    <property type="nucleotide sequence ID" value="NZ_JBEQNA010000007.1"/>
</dbReference>
<sequence length="69" mass="7731">MDEMTRIRRVVGCLVVSTSMSLAALGLGTTTVGGHWLMWALWAWWGVLAAVTVWAVVMVHRIGSRKEYR</sequence>
<reference evidence="2 3" key="1">
    <citation type="submission" date="2024-06" db="EMBL/GenBank/DDBJ databases">
        <authorList>
            <person name="Bataeva Y.V."/>
            <person name="Grigorian L.N."/>
            <person name="Solomentsev V.I."/>
        </authorList>
    </citation>
    <scope>NUCLEOTIDE SEQUENCE [LARGE SCALE GENOMIC DNA]</scope>
    <source>
        <strain evidence="3">SCPM-O-B-12605 (RCAM04882)</strain>
    </source>
</reference>
<accession>A0ABV1ZYZ4</accession>
<proteinExistence type="predicted"/>
<dbReference type="Proteomes" id="UP001432401">
    <property type="component" value="Unassembled WGS sequence"/>
</dbReference>
<keyword evidence="1" id="KW-0472">Membrane</keyword>
<gene>
    <name evidence="2" type="ORF">ABUK86_21025</name>
</gene>
<keyword evidence="1" id="KW-1133">Transmembrane helix</keyword>
<keyword evidence="3" id="KW-1185">Reference proteome</keyword>
<comment type="caution">
    <text evidence="2">The sequence shown here is derived from an EMBL/GenBank/DDBJ whole genome shotgun (WGS) entry which is preliminary data.</text>
</comment>
<keyword evidence="1" id="KW-0812">Transmembrane</keyword>
<name>A0ABV1ZYZ4_9ACTN</name>